<reference evidence="2 3" key="1">
    <citation type="submission" date="2019-09" db="EMBL/GenBank/DDBJ databases">
        <title>Draft genome sequencing and comparative genomics of hatchery-associated Vibrios.</title>
        <authorList>
            <person name="Kehlet-Delgado H."/>
            <person name="Mueller R.S."/>
        </authorList>
    </citation>
    <scope>NUCLEOTIDE SEQUENCE [LARGE SCALE GENOMIC DNA]</scope>
    <source>
        <strain evidence="2 3">081416A</strain>
    </source>
</reference>
<feature type="transmembrane region" description="Helical" evidence="1">
    <location>
        <begin position="95"/>
        <end position="114"/>
    </location>
</feature>
<sequence>MNKNVTLVTINSEQELTGGGHYLRCLISGYEKVSGNLTIISKESTKVNFKFGRDTLFLHLKKNTISEIISRMLFCPSFLLYYFPKIIMQCKKSDIIALHSSRLGVLVFLFSFFFPKKKIFCHFDNVEYLLLKSRISKPSLSLKYVVNIWDYLLIRLSEKLCVKYSTKCSFITLSDASYFSRDGFIIPICYEEFKEKSLNPNGDYYLFTASFDFEPNIDALKDFSEIAKIHSDLKFIAAGRKLKNFNFDHIPNLTLIDSPSVDKMESLFICAKGYISSVNFGSGMKTKVAEAMKYGLPVYATDNSLIGYENVLNKSYIKNYKSLSHLSTLLNLSNDTAFDRTLICRDFAKYYTTFRVKNELERMMEC</sequence>
<evidence type="ECO:0000313" key="2">
    <source>
        <dbReference type="EMBL" id="NOI10284.1"/>
    </source>
</evidence>
<evidence type="ECO:0000256" key="1">
    <source>
        <dbReference type="SAM" id="Phobius"/>
    </source>
</evidence>
<dbReference type="SUPFAM" id="SSF53756">
    <property type="entry name" value="UDP-Glycosyltransferase/glycogen phosphorylase"/>
    <property type="match status" value="1"/>
</dbReference>
<organism evidence="2 3">
    <name type="scientific">Vibrio alginolyticus</name>
    <dbReference type="NCBI Taxonomy" id="663"/>
    <lineage>
        <taxon>Bacteria</taxon>
        <taxon>Pseudomonadati</taxon>
        <taxon>Pseudomonadota</taxon>
        <taxon>Gammaproteobacteria</taxon>
        <taxon>Vibrionales</taxon>
        <taxon>Vibrionaceae</taxon>
        <taxon>Vibrio</taxon>
    </lineage>
</organism>
<keyword evidence="1" id="KW-0472">Membrane</keyword>
<protein>
    <submittedName>
        <fullName evidence="2">Glycosyltransferase</fullName>
    </submittedName>
</protein>
<evidence type="ECO:0000313" key="3">
    <source>
        <dbReference type="Proteomes" id="UP000532247"/>
    </source>
</evidence>
<dbReference type="EMBL" id="VTYF01000008">
    <property type="protein sequence ID" value="NOI10284.1"/>
    <property type="molecule type" value="Genomic_DNA"/>
</dbReference>
<keyword evidence="1" id="KW-0812">Transmembrane</keyword>
<dbReference type="RefSeq" id="WP_171345982.1">
    <property type="nucleotide sequence ID" value="NZ_VTYF01000008.1"/>
</dbReference>
<keyword evidence="2" id="KW-0808">Transferase</keyword>
<name>A0A7Y4B4F3_VIBAL</name>
<dbReference type="Proteomes" id="UP000532247">
    <property type="component" value="Unassembled WGS sequence"/>
</dbReference>
<comment type="caution">
    <text evidence="2">The sequence shown here is derived from an EMBL/GenBank/DDBJ whole genome shotgun (WGS) entry which is preliminary data.</text>
</comment>
<gene>
    <name evidence="2" type="ORF">F0254_15600</name>
</gene>
<keyword evidence="1" id="KW-1133">Transmembrane helix</keyword>
<accession>A0A7Y4B4F3</accession>
<dbReference type="CDD" id="cd01635">
    <property type="entry name" value="Glycosyltransferase_GTB-type"/>
    <property type="match status" value="1"/>
</dbReference>
<dbReference type="GO" id="GO:0016740">
    <property type="term" value="F:transferase activity"/>
    <property type="evidence" value="ECO:0007669"/>
    <property type="project" value="UniProtKB-KW"/>
</dbReference>
<dbReference type="AlphaFoldDB" id="A0A7Y4B4F3"/>
<proteinExistence type="predicted"/>